<dbReference type="AlphaFoldDB" id="A0A4Y2IZJ0"/>
<evidence type="ECO:0000313" key="3">
    <source>
        <dbReference type="Proteomes" id="UP000499080"/>
    </source>
</evidence>
<protein>
    <submittedName>
        <fullName evidence="2">Uncharacterized protein</fullName>
    </submittedName>
</protein>
<reference evidence="2 3" key="1">
    <citation type="journal article" date="2019" name="Sci. Rep.">
        <title>Orb-weaving spider Araneus ventricosus genome elucidates the spidroin gene catalogue.</title>
        <authorList>
            <person name="Kono N."/>
            <person name="Nakamura H."/>
            <person name="Ohtoshi R."/>
            <person name="Moran D.A.P."/>
            <person name="Shinohara A."/>
            <person name="Yoshida Y."/>
            <person name="Fujiwara M."/>
            <person name="Mori M."/>
            <person name="Tomita M."/>
            <person name="Arakawa K."/>
        </authorList>
    </citation>
    <scope>NUCLEOTIDE SEQUENCE [LARGE SCALE GENOMIC DNA]</scope>
</reference>
<evidence type="ECO:0000313" key="2">
    <source>
        <dbReference type="EMBL" id="GBM83125.1"/>
    </source>
</evidence>
<dbReference type="Proteomes" id="UP000499080">
    <property type="component" value="Unassembled WGS sequence"/>
</dbReference>
<comment type="caution">
    <text evidence="2">The sequence shown here is derived from an EMBL/GenBank/DDBJ whole genome shotgun (WGS) entry which is preliminary data.</text>
</comment>
<name>A0A4Y2IZJ0_ARAVE</name>
<organism evidence="2 3">
    <name type="scientific">Araneus ventricosus</name>
    <name type="common">Orbweaver spider</name>
    <name type="synonym">Epeira ventricosa</name>
    <dbReference type="NCBI Taxonomy" id="182803"/>
    <lineage>
        <taxon>Eukaryota</taxon>
        <taxon>Metazoa</taxon>
        <taxon>Ecdysozoa</taxon>
        <taxon>Arthropoda</taxon>
        <taxon>Chelicerata</taxon>
        <taxon>Arachnida</taxon>
        <taxon>Araneae</taxon>
        <taxon>Araneomorphae</taxon>
        <taxon>Entelegynae</taxon>
        <taxon>Araneoidea</taxon>
        <taxon>Araneidae</taxon>
        <taxon>Araneus</taxon>
    </lineage>
</organism>
<proteinExistence type="predicted"/>
<dbReference type="EMBL" id="BGPR01265219">
    <property type="protein sequence ID" value="GBM83125.1"/>
    <property type="molecule type" value="Genomic_DNA"/>
</dbReference>
<sequence length="55" mass="6241">MEAYAGAPSPRPRRRNPAVLSSIISVSFFFLSREPFLPPTTKPIPENHPHTPWNK</sequence>
<feature type="non-terminal residue" evidence="2">
    <location>
        <position position="55"/>
    </location>
</feature>
<feature type="region of interest" description="Disordered" evidence="1">
    <location>
        <begin position="36"/>
        <end position="55"/>
    </location>
</feature>
<accession>A0A4Y2IZJ0</accession>
<evidence type="ECO:0000256" key="1">
    <source>
        <dbReference type="SAM" id="MobiDB-lite"/>
    </source>
</evidence>
<keyword evidence="3" id="KW-1185">Reference proteome</keyword>
<gene>
    <name evidence="2" type="ORF">AVEN_270982_1</name>
</gene>